<dbReference type="InterPro" id="IPR009000">
    <property type="entry name" value="Transl_B-barrel_sf"/>
</dbReference>
<feature type="region of interest" description="Disordered" evidence="9">
    <location>
        <begin position="412"/>
        <end position="506"/>
    </location>
</feature>
<dbReference type="SUPFAM" id="SSF50447">
    <property type="entry name" value="Translation proteins"/>
    <property type="match status" value="1"/>
</dbReference>
<feature type="compositionally biased region" description="Basic and acidic residues" evidence="9">
    <location>
        <begin position="162"/>
        <end position="171"/>
    </location>
</feature>
<feature type="compositionally biased region" description="Acidic residues" evidence="9">
    <location>
        <begin position="207"/>
        <end position="218"/>
    </location>
</feature>
<comment type="caution">
    <text evidence="10">The sequence shown here is derived from an EMBL/GenBank/DDBJ whole genome shotgun (WGS) entry which is preliminary data.</text>
</comment>
<keyword evidence="5" id="KW-0698">rRNA processing</keyword>
<accession>A0AAD3P6P4</accession>
<evidence type="ECO:0000256" key="4">
    <source>
        <dbReference type="ARBA" id="ARBA00022517"/>
    </source>
</evidence>
<organism evidence="10 11">
    <name type="scientific">Nepenthes gracilis</name>
    <name type="common">Slender pitcher plant</name>
    <dbReference type="NCBI Taxonomy" id="150966"/>
    <lineage>
        <taxon>Eukaryota</taxon>
        <taxon>Viridiplantae</taxon>
        <taxon>Streptophyta</taxon>
        <taxon>Embryophyta</taxon>
        <taxon>Tracheophyta</taxon>
        <taxon>Spermatophyta</taxon>
        <taxon>Magnoliopsida</taxon>
        <taxon>eudicotyledons</taxon>
        <taxon>Gunneridae</taxon>
        <taxon>Pentapetalae</taxon>
        <taxon>Caryophyllales</taxon>
        <taxon>Nepenthaceae</taxon>
        <taxon>Nepenthes</taxon>
    </lineage>
</organism>
<keyword evidence="6" id="KW-0597">Phosphoprotein</keyword>
<protein>
    <recommendedName>
        <fullName evidence="3">H/ACA ribonucleoprotein complex non-core subunit NAF1</fullName>
    </recommendedName>
</protein>
<feature type="compositionally biased region" description="Low complexity" evidence="9">
    <location>
        <begin position="175"/>
        <end position="200"/>
    </location>
</feature>
<feature type="compositionally biased region" description="Acidic residues" evidence="9">
    <location>
        <begin position="238"/>
        <end position="248"/>
    </location>
</feature>
<gene>
    <name evidence="10" type="ORF">Nepgr_000451</name>
</gene>
<dbReference type="GO" id="GO:0003723">
    <property type="term" value="F:RNA binding"/>
    <property type="evidence" value="ECO:0007669"/>
    <property type="project" value="UniProtKB-KW"/>
</dbReference>
<feature type="compositionally biased region" description="Basic residues" evidence="9">
    <location>
        <begin position="455"/>
        <end position="464"/>
    </location>
</feature>
<feature type="compositionally biased region" description="Polar residues" evidence="9">
    <location>
        <begin position="485"/>
        <end position="494"/>
    </location>
</feature>
<keyword evidence="8" id="KW-0539">Nucleus</keyword>
<evidence type="ECO:0000256" key="3">
    <source>
        <dbReference type="ARBA" id="ARBA00021438"/>
    </source>
</evidence>
<evidence type="ECO:0000256" key="8">
    <source>
        <dbReference type="ARBA" id="ARBA00023242"/>
    </source>
</evidence>
<dbReference type="InterPro" id="IPR040309">
    <property type="entry name" value="Naf1"/>
</dbReference>
<dbReference type="FunFam" id="2.40.10.230:FF:000002">
    <property type="entry name" value="H/ACA ribonucleoprotein complex non-core subunit NAF1"/>
    <property type="match status" value="1"/>
</dbReference>
<evidence type="ECO:0000256" key="5">
    <source>
        <dbReference type="ARBA" id="ARBA00022552"/>
    </source>
</evidence>
<dbReference type="InterPro" id="IPR007504">
    <property type="entry name" value="H/ACA_rnp_Gar1/Naf1"/>
</dbReference>
<feature type="region of interest" description="Disordered" evidence="9">
    <location>
        <begin position="162"/>
        <end position="296"/>
    </location>
</feature>
<dbReference type="AlphaFoldDB" id="A0AAD3P6P4"/>
<dbReference type="Pfam" id="PF04410">
    <property type="entry name" value="Gar1"/>
    <property type="match status" value="1"/>
</dbReference>
<dbReference type="Gene3D" id="2.40.10.230">
    <property type="entry name" value="Probable tRNA pseudouridine synthase domain"/>
    <property type="match status" value="1"/>
</dbReference>
<dbReference type="GO" id="GO:0005732">
    <property type="term" value="C:sno(s)RNA-containing ribonucleoprotein complex"/>
    <property type="evidence" value="ECO:0007669"/>
    <property type="project" value="InterPro"/>
</dbReference>
<reference evidence="10" key="1">
    <citation type="submission" date="2023-05" db="EMBL/GenBank/DDBJ databases">
        <title>Nepenthes gracilis genome sequencing.</title>
        <authorList>
            <person name="Fukushima K."/>
        </authorList>
    </citation>
    <scope>NUCLEOTIDE SEQUENCE</scope>
    <source>
        <strain evidence="10">SING2019-196</strain>
    </source>
</reference>
<evidence type="ECO:0000256" key="9">
    <source>
        <dbReference type="SAM" id="MobiDB-lite"/>
    </source>
</evidence>
<evidence type="ECO:0000256" key="1">
    <source>
        <dbReference type="ARBA" id="ARBA00004123"/>
    </source>
</evidence>
<comment type="subcellular location">
    <subcellularLocation>
        <location evidence="1">Nucleus</location>
    </subcellularLocation>
</comment>
<evidence type="ECO:0000313" key="11">
    <source>
        <dbReference type="Proteomes" id="UP001279734"/>
    </source>
</evidence>
<keyword evidence="7" id="KW-0694">RNA-binding</keyword>
<feature type="compositionally biased region" description="Basic and acidic residues" evidence="9">
    <location>
        <begin position="219"/>
        <end position="237"/>
    </location>
</feature>
<dbReference type="GO" id="GO:0000493">
    <property type="term" value="P:box H/ACA snoRNP assembly"/>
    <property type="evidence" value="ECO:0007669"/>
    <property type="project" value="InterPro"/>
</dbReference>
<dbReference type="PANTHER" id="PTHR31633">
    <property type="entry name" value="H/ACA RIBONUCLEOPROTEIN COMPLEX NON-CORE SUBUNIT NAF1"/>
    <property type="match status" value="1"/>
</dbReference>
<evidence type="ECO:0000256" key="2">
    <source>
        <dbReference type="ARBA" id="ARBA00009801"/>
    </source>
</evidence>
<comment type="similarity">
    <text evidence="2">Belongs to the NAF1 family.</text>
</comment>
<dbReference type="Proteomes" id="UP001279734">
    <property type="component" value="Unassembled WGS sequence"/>
</dbReference>
<dbReference type="GO" id="GO:0006364">
    <property type="term" value="P:rRNA processing"/>
    <property type="evidence" value="ECO:0007669"/>
    <property type="project" value="UniProtKB-KW"/>
</dbReference>
<dbReference type="GO" id="GO:0001522">
    <property type="term" value="P:pseudouridine synthesis"/>
    <property type="evidence" value="ECO:0007669"/>
    <property type="project" value="InterPro"/>
</dbReference>
<keyword evidence="11" id="KW-1185">Reference proteome</keyword>
<dbReference type="InterPro" id="IPR038664">
    <property type="entry name" value="Gar1/Naf1_Cbf5-bd_sf"/>
</dbReference>
<keyword evidence="4" id="KW-0690">Ribosome biogenesis</keyword>
<feature type="compositionally biased region" description="Acidic residues" evidence="9">
    <location>
        <begin position="422"/>
        <end position="435"/>
    </location>
</feature>
<dbReference type="PANTHER" id="PTHR31633:SF1">
    <property type="entry name" value="H_ACA RIBONUCLEOPROTEIN COMPLEX NON-CORE SUBUNIT NAF1"/>
    <property type="match status" value="1"/>
</dbReference>
<evidence type="ECO:0000256" key="6">
    <source>
        <dbReference type="ARBA" id="ARBA00022553"/>
    </source>
</evidence>
<feature type="compositionally biased region" description="Acidic residues" evidence="9">
    <location>
        <begin position="272"/>
        <end position="285"/>
    </location>
</feature>
<name>A0AAD3P6P4_NEPGR</name>
<evidence type="ECO:0000313" key="10">
    <source>
        <dbReference type="EMBL" id="GMG98611.1"/>
    </source>
</evidence>
<dbReference type="EMBL" id="BSYO01000001">
    <property type="protein sequence ID" value="GMG98611.1"/>
    <property type="molecule type" value="Genomic_DNA"/>
</dbReference>
<dbReference type="GO" id="GO:0005634">
    <property type="term" value="C:nucleus"/>
    <property type="evidence" value="ECO:0007669"/>
    <property type="project" value="UniProtKB-SubCell"/>
</dbReference>
<feature type="compositionally biased region" description="Basic and acidic residues" evidence="9">
    <location>
        <begin position="436"/>
        <end position="451"/>
    </location>
</feature>
<sequence>MQSPDSIETDEVGIVGHGLEVSENEIREGYVDSMEVVKYPEKVGPNKVVDVDEHIVAEGDGFSGDVNVEQLIGVELCNTTTEQLEGGNLDRTEFIDVEKCIGMPNIGNSGEMNLLGDESPATVVKCGHDEKFGSLGSLIEQGIGKVSLVCGSESYVLQKSSMKETAVKNDEVDIDSSSESGSESLSPASSSSSSSGSGNRDNGDGDGGGDEDEDDDNNEEQKEVEVRQIKRDTCEEKDGAEEGEIVEFDSDKMVEWSDGNDDDQDNEKIEFLDENDGDEDDDGEGVEMKGPIRSKNELKVLPPVPPVNITLQPSHQLLPVGTVSSIIGAQVIVEGLEKHNPLNEGSILWMTESRLPLGIVDEIFGPVKNPYYVVRYNSESEVPCELQQGTSISFVSEFVDHVLNDKNLYQKGYDASGKNDEELSDEVEFSDDEKEAEYRRMMKMTKRENNEQRSGSRKKNRKNLKNRDKTITNAQPSVSPALVDSGTSQPSLTQPHAGAAPSTFMNYSNHASPSGFRPVFHAGPPGVSSFPQLTQTVGIPSSAVWTHGIPCQLPNAVFPYGSVMNGVPWLHQNHLQAFQTPPANMAPFQRQLGPSQGLLANNILPLGPTNLFSAPPTLPWPGIVGPDISNSAALGTGFQEQLPQLPITSGVISSQPLNLQPLTNLTGNAEPSLQLNQRVFSCPGRKPFQTRGRRFGGGRGRHQ</sequence>
<proteinExistence type="inferred from homology"/>
<evidence type="ECO:0000256" key="7">
    <source>
        <dbReference type="ARBA" id="ARBA00022884"/>
    </source>
</evidence>